<dbReference type="GO" id="GO:0020037">
    <property type="term" value="F:heme binding"/>
    <property type="evidence" value="ECO:0007669"/>
    <property type="project" value="InterPro"/>
</dbReference>
<comment type="similarity">
    <text evidence="1">Belongs to the glycosyltransferase 2 family. WaaE/KdtX subfamily.</text>
</comment>
<sequence length="265" mass="29928">MNASKLPLSVFIIARNEADRIGRTIDAVREISDDVIVVDSLSTDGTQAVAAERGARVVEHAFEGYGMQKRFGETLCRHDWMLNVDADEVVPADLAEEIRALFARGEPDADGFRIRIAEIFPGEGAPHRFAYALAPVRLYRKDKGTYNPSPVHDRVDLVPGARVKKLRGTIHHFSVRSLGDQMAKLNRYTDALVDDLAARGETISMFRLVAEFPANFVKAYLGRRHFLRGAYGFMTAMNFAFYRYLRVAKHIEMRQRARAEKEGRL</sequence>
<keyword evidence="2" id="KW-0472">Membrane</keyword>
<dbReference type="Gene3D" id="3.90.550.10">
    <property type="entry name" value="Spore Coat Polysaccharide Biosynthesis Protein SpsA, Chain A"/>
    <property type="match status" value="1"/>
</dbReference>
<comment type="caution">
    <text evidence="4">The sequence shown here is derived from an EMBL/GenBank/DDBJ whole genome shotgun (WGS) entry which is preliminary data.</text>
</comment>
<keyword evidence="5" id="KW-1185">Reference proteome</keyword>
<dbReference type="Proteomes" id="UP000239772">
    <property type="component" value="Unassembled WGS sequence"/>
</dbReference>
<proteinExistence type="inferred from homology"/>
<accession>A0A2T1HYY4</accession>
<feature type="transmembrane region" description="Helical" evidence="2">
    <location>
        <begin position="226"/>
        <end position="245"/>
    </location>
</feature>
<dbReference type="GO" id="GO:0016705">
    <property type="term" value="F:oxidoreductase activity, acting on paired donors, with incorporation or reduction of molecular oxygen"/>
    <property type="evidence" value="ECO:0007669"/>
    <property type="project" value="InterPro"/>
</dbReference>
<dbReference type="AlphaFoldDB" id="A0A2T1HYY4"/>
<dbReference type="PANTHER" id="PTHR43630">
    <property type="entry name" value="POLY-BETA-1,6-N-ACETYL-D-GLUCOSAMINE SYNTHASE"/>
    <property type="match status" value="1"/>
</dbReference>
<reference evidence="5" key="1">
    <citation type="submission" date="2018-03" db="EMBL/GenBank/DDBJ databases">
        <authorList>
            <person name="Sun L."/>
            <person name="Liu H."/>
            <person name="Chen W."/>
            <person name="Huang K."/>
            <person name="Liu W."/>
            <person name="Gao X."/>
        </authorList>
    </citation>
    <scope>NUCLEOTIDE SEQUENCE [LARGE SCALE GENOMIC DNA]</scope>
    <source>
        <strain evidence="5">SH9</strain>
    </source>
</reference>
<keyword evidence="4" id="KW-0808">Transferase</keyword>
<dbReference type="InterPro" id="IPR036396">
    <property type="entry name" value="Cyt_P450_sf"/>
</dbReference>
<gene>
    <name evidence="4" type="ORF">SLNSH_00065</name>
</gene>
<evidence type="ECO:0000256" key="2">
    <source>
        <dbReference type="SAM" id="Phobius"/>
    </source>
</evidence>
<organism evidence="4 5">
    <name type="scientific">Alsobacter soli</name>
    <dbReference type="NCBI Taxonomy" id="2109933"/>
    <lineage>
        <taxon>Bacteria</taxon>
        <taxon>Pseudomonadati</taxon>
        <taxon>Pseudomonadota</taxon>
        <taxon>Alphaproteobacteria</taxon>
        <taxon>Hyphomicrobiales</taxon>
        <taxon>Alsobacteraceae</taxon>
        <taxon>Alsobacter</taxon>
    </lineage>
</organism>
<dbReference type="SUPFAM" id="SSF53448">
    <property type="entry name" value="Nucleotide-diphospho-sugar transferases"/>
    <property type="match status" value="1"/>
</dbReference>
<dbReference type="OrthoDB" id="9815923at2"/>
<protein>
    <submittedName>
        <fullName evidence="4">Glycosyltransferase family 2 protein</fullName>
    </submittedName>
</protein>
<keyword evidence="2" id="KW-1133">Transmembrane helix</keyword>
<feature type="domain" description="Glycosyltransferase 2-like" evidence="3">
    <location>
        <begin position="9"/>
        <end position="134"/>
    </location>
</feature>
<evidence type="ECO:0000259" key="3">
    <source>
        <dbReference type="Pfam" id="PF00535"/>
    </source>
</evidence>
<dbReference type="SUPFAM" id="SSF48264">
    <property type="entry name" value="Cytochrome P450"/>
    <property type="match status" value="1"/>
</dbReference>
<name>A0A2T1HYY4_9HYPH</name>
<dbReference type="InterPro" id="IPR029044">
    <property type="entry name" value="Nucleotide-diphossugar_trans"/>
</dbReference>
<dbReference type="Pfam" id="PF00535">
    <property type="entry name" value="Glycos_transf_2"/>
    <property type="match status" value="1"/>
</dbReference>
<dbReference type="InterPro" id="IPR001173">
    <property type="entry name" value="Glyco_trans_2-like"/>
</dbReference>
<keyword evidence="2" id="KW-0812">Transmembrane</keyword>
<dbReference type="EMBL" id="PVZS01000001">
    <property type="protein sequence ID" value="PSC06824.1"/>
    <property type="molecule type" value="Genomic_DNA"/>
</dbReference>
<dbReference type="CDD" id="cd02511">
    <property type="entry name" value="Beta4Glucosyltransferase"/>
    <property type="match status" value="1"/>
</dbReference>
<dbReference type="GO" id="GO:0016740">
    <property type="term" value="F:transferase activity"/>
    <property type="evidence" value="ECO:0007669"/>
    <property type="project" value="UniProtKB-KW"/>
</dbReference>
<evidence type="ECO:0000313" key="4">
    <source>
        <dbReference type="EMBL" id="PSC06824.1"/>
    </source>
</evidence>
<evidence type="ECO:0000313" key="5">
    <source>
        <dbReference type="Proteomes" id="UP000239772"/>
    </source>
</evidence>
<evidence type="ECO:0000256" key="1">
    <source>
        <dbReference type="ARBA" id="ARBA00038494"/>
    </source>
</evidence>
<dbReference type="RefSeq" id="WP_106334609.1">
    <property type="nucleotide sequence ID" value="NZ_PVZS01000001.1"/>
</dbReference>
<dbReference type="PANTHER" id="PTHR43630:SF2">
    <property type="entry name" value="GLYCOSYLTRANSFERASE"/>
    <property type="match status" value="1"/>
</dbReference>
<dbReference type="GO" id="GO:0005506">
    <property type="term" value="F:iron ion binding"/>
    <property type="evidence" value="ECO:0007669"/>
    <property type="project" value="InterPro"/>
</dbReference>
<dbReference type="GO" id="GO:0004497">
    <property type="term" value="F:monooxygenase activity"/>
    <property type="evidence" value="ECO:0007669"/>
    <property type="project" value="InterPro"/>
</dbReference>